<gene>
    <name evidence="5" type="ORF">GGD90_000671</name>
</gene>
<dbReference type="GO" id="GO:0006054">
    <property type="term" value="P:N-acetylneuraminate metabolic process"/>
    <property type="evidence" value="ECO:0007669"/>
    <property type="project" value="UniProtKB-UniPathway"/>
</dbReference>
<dbReference type="GO" id="GO:0008781">
    <property type="term" value="F:N-acylneuraminate cytidylyltransferase activity"/>
    <property type="evidence" value="ECO:0007669"/>
    <property type="project" value="UniProtKB-EC"/>
</dbReference>
<dbReference type="Gene3D" id="3.90.550.10">
    <property type="entry name" value="Spore Coat Polysaccharide Biosynthesis Protein SpsA, Chain A"/>
    <property type="match status" value="1"/>
</dbReference>
<dbReference type="SUPFAM" id="SSF53448">
    <property type="entry name" value="Nucleotide-diphospho-sugar transferases"/>
    <property type="match status" value="1"/>
</dbReference>
<protein>
    <recommendedName>
        <fullName evidence="4">N-acylneuraminate cytidylyltransferase</fullName>
        <ecNumber evidence="4">2.7.7.43</ecNumber>
    </recommendedName>
</protein>
<dbReference type="InterPro" id="IPR036412">
    <property type="entry name" value="HAD-like_sf"/>
</dbReference>
<dbReference type="Proteomes" id="UP000587070">
    <property type="component" value="Unassembled WGS sequence"/>
</dbReference>
<accession>A0A840FX04</accession>
<dbReference type="InterPro" id="IPR029044">
    <property type="entry name" value="Nucleotide-diphossugar_trans"/>
</dbReference>
<dbReference type="RefSeq" id="WP_153115858.1">
    <property type="nucleotide sequence ID" value="NZ_JACIGE010000002.1"/>
</dbReference>
<evidence type="ECO:0000256" key="4">
    <source>
        <dbReference type="ARBA" id="ARBA00012491"/>
    </source>
</evidence>
<comment type="catalytic activity">
    <reaction evidence="1">
        <text>an N-acylneuraminate + CTP = a CMP-N-acyl-beta-neuraminate + diphosphate</text>
        <dbReference type="Rhea" id="RHEA:11344"/>
        <dbReference type="ChEBI" id="CHEBI:33019"/>
        <dbReference type="ChEBI" id="CHEBI:37563"/>
        <dbReference type="ChEBI" id="CHEBI:60073"/>
        <dbReference type="ChEBI" id="CHEBI:68671"/>
        <dbReference type="EC" id="2.7.7.43"/>
    </reaction>
</comment>
<reference evidence="5 6" key="1">
    <citation type="submission" date="2020-08" db="EMBL/GenBank/DDBJ databases">
        <title>Genome sequencing of Purple Non-Sulfur Bacteria from various extreme environments.</title>
        <authorList>
            <person name="Mayer M."/>
        </authorList>
    </citation>
    <scope>NUCLEOTIDE SEQUENCE [LARGE SCALE GENOMIC DNA]</scope>
    <source>
        <strain evidence="5 6">2761</strain>
    </source>
</reference>
<dbReference type="PANTHER" id="PTHR21485">
    <property type="entry name" value="HAD SUPERFAMILY MEMBERS CMAS AND KDSC"/>
    <property type="match status" value="1"/>
</dbReference>
<dbReference type="InterPro" id="IPR023214">
    <property type="entry name" value="HAD_sf"/>
</dbReference>
<dbReference type="InterPro" id="IPR050793">
    <property type="entry name" value="CMP-NeuNAc_synthase"/>
</dbReference>
<dbReference type="AlphaFoldDB" id="A0A840FX04"/>
<comment type="caution">
    <text evidence="5">The sequence shown here is derived from an EMBL/GenBank/DDBJ whole genome shotgun (WGS) entry which is preliminary data.</text>
</comment>
<dbReference type="CDD" id="cd02513">
    <property type="entry name" value="CMP-NeuAc_Synthase"/>
    <property type="match status" value="1"/>
</dbReference>
<dbReference type="SUPFAM" id="SSF56784">
    <property type="entry name" value="HAD-like"/>
    <property type="match status" value="1"/>
</dbReference>
<evidence type="ECO:0000313" key="5">
    <source>
        <dbReference type="EMBL" id="MBB4246314.1"/>
    </source>
</evidence>
<dbReference type="OrthoDB" id="9805604at2"/>
<comment type="similarity">
    <text evidence="3">Belongs to the CMP-NeuNAc synthase family.</text>
</comment>
<keyword evidence="6" id="KW-1185">Reference proteome</keyword>
<dbReference type="UniPathway" id="UPA00628"/>
<evidence type="ECO:0000256" key="2">
    <source>
        <dbReference type="ARBA" id="ARBA00005141"/>
    </source>
</evidence>
<evidence type="ECO:0000256" key="1">
    <source>
        <dbReference type="ARBA" id="ARBA00001862"/>
    </source>
</evidence>
<dbReference type="EMBL" id="JACIGE010000002">
    <property type="protein sequence ID" value="MBB4246314.1"/>
    <property type="molecule type" value="Genomic_DNA"/>
</dbReference>
<evidence type="ECO:0000313" key="6">
    <source>
        <dbReference type="Proteomes" id="UP000587070"/>
    </source>
</evidence>
<comment type="pathway">
    <text evidence="2">Amino-sugar metabolism; N-acetylneuraminate metabolism.</text>
</comment>
<dbReference type="PANTHER" id="PTHR21485:SF6">
    <property type="entry name" value="N-ACYLNEURAMINATE CYTIDYLYLTRANSFERASE-RELATED"/>
    <property type="match status" value="1"/>
</dbReference>
<dbReference type="EC" id="2.7.7.43" evidence="4"/>
<dbReference type="Gene3D" id="3.40.50.1000">
    <property type="entry name" value="HAD superfamily/HAD-like"/>
    <property type="match status" value="1"/>
</dbReference>
<name>A0A840FX04_RHOTE</name>
<organism evidence="5 6">
    <name type="scientific">Rhodocyclus tenuis</name>
    <name type="common">Rhodospirillum tenue</name>
    <dbReference type="NCBI Taxonomy" id="1066"/>
    <lineage>
        <taxon>Bacteria</taxon>
        <taxon>Pseudomonadati</taxon>
        <taxon>Pseudomonadota</taxon>
        <taxon>Betaproteobacteria</taxon>
        <taxon>Rhodocyclales</taxon>
        <taxon>Rhodocyclaceae</taxon>
        <taxon>Rhodocyclus</taxon>
    </lineage>
</organism>
<dbReference type="Pfam" id="PF02348">
    <property type="entry name" value="CTP_transf_3"/>
    <property type="match status" value="1"/>
</dbReference>
<evidence type="ECO:0000256" key="3">
    <source>
        <dbReference type="ARBA" id="ARBA00010726"/>
    </source>
</evidence>
<sequence>MKVLALIPARSGSKSIRHKNVRSVFGKPLIQYSIDQALSAKSVSRVVVSTDSAEYAQLAEGLGAEAPFLRPEAISGDLSTDLDVFKHALEWFKNNEGWAPDIIIHLRPTHPVRRPEDIDAAVFLLEEHPEWDSVRSVAPAPHPPFKMWNIQDGMLQPFAECGVEEAWNHPRQALPQVWLQNAAIDVTRPRTIIDLRSMTGQKIGAFPMRDFYDVDTTEELDRAVAALLLREEMPTGRTFVFDIDGVIATLAPANDYERAFPLDDNIALINRLYDLGNKIVLFTARGSATGRDWVDLTRGQMSSWGVKYHDLRFGKPAADFYVDDRMMSVSDLSSWISTTPL</sequence>
<proteinExistence type="inferred from homology"/>
<dbReference type="InterPro" id="IPR003329">
    <property type="entry name" value="Cytidylyl_trans"/>
</dbReference>